<keyword evidence="2" id="KW-1185">Reference proteome</keyword>
<dbReference type="PANTHER" id="PTHR47412">
    <property type="entry name" value="FI01434P-RELATED"/>
    <property type="match status" value="1"/>
</dbReference>
<reference evidence="1 2" key="1">
    <citation type="submission" date="2023-09" db="EMBL/GenBank/DDBJ databases">
        <title>Nesidiocoris tenuis whole genome shotgun sequence.</title>
        <authorList>
            <person name="Shibata T."/>
            <person name="Shimoda M."/>
            <person name="Kobayashi T."/>
            <person name="Uehara T."/>
        </authorList>
    </citation>
    <scope>NUCLEOTIDE SEQUENCE [LARGE SCALE GENOMIC DNA]</scope>
    <source>
        <strain evidence="1 2">Japan</strain>
    </source>
</reference>
<evidence type="ECO:0000313" key="2">
    <source>
        <dbReference type="Proteomes" id="UP001307889"/>
    </source>
</evidence>
<dbReference type="EMBL" id="AP028925">
    <property type="protein sequence ID" value="BET03459.1"/>
    <property type="molecule type" value="Genomic_DNA"/>
</dbReference>
<sequence length="475" mass="54674">MTKKKMMRCRALLIRCARGRCCAVLLIVCVILAVGRLYQHRRYQLVMFRRSAAVDYELAQNDTRGRHFVPGAFLGDAVPRNVSYCRFRFGLPDVLNVEEADVAFTPELGEDSDYRVIYDVLEPPANETSDDVTFCTHATPEFLYYVVEILRRWQGPVSIATFVPSSDASLTLCLVERLCSCVPEMGRLSLHFVFPLAHPPRLVPCPAALAADASCAAPKPLASRSLQTFRNSEAMTYPVNVARNVARFKSRTKYTLVADVELFPSRQLVPRFLRMVAELKATKTAKTSKTTVGLDESADRIVYVVPVFEVGPAEDVPDRKSKLLEMYAENKAFYFHRWVCSHCQRFPGLQRWLLKKSPTMDKAIKPFFVVRREFPFHRWEPIFIGTNSEPLYSEVLTWEGQQDKMTQMHEMCLMRYHFVILDGAFLVHAPGVKRKSDVLRDSWRNEQAKKNSVLYERIMKNINRKRKENSRCRIH</sequence>
<name>A0ABN7BGM0_9HEMI</name>
<dbReference type="PANTHER" id="PTHR47412:SF1">
    <property type="entry name" value="FI01434P-RELATED"/>
    <property type="match status" value="1"/>
</dbReference>
<protein>
    <submittedName>
        <fullName evidence="1">Glucoside xylosyltransferase</fullName>
    </submittedName>
</protein>
<dbReference type="Pfam" id="PF13896">
    <property type="entry name" value="Glyco_transf_49"/>
    <property type="match status" value="1"/>
</dbReference>
<evidence type="ECO:0000313" key="1">
    <source>
        <dbReference type="EMBL" id="BET03459.1"/>
    </source>
</evidence>
<dbReference type="Proteomes" id="UP001307889">
    <property type="component" value="Chromosome 17"/>
</dbReference>
<organism evidence="1 2">
    <name type="scientific">Nesidiocoris tenuis</name>
    <dbReference type="NCBI Taxonomy" id="355587"/>
    <lineage>
        <taxon>Eukaryota</taxon>
        <taxon>Metazoa</taxon>
        <taxon>Ecdysozoa</taxon>
        <taxon>Arthropoda</taxon>
        <taxon>Hexapoda</taxon>
        <taxon>Insecta</taxon>
        <taxon>Pterygota</taxon>
        <taxon>Neoptera</taxon>
        <taxon>Paraneoptera</taxon>
        <taxon>Hemiptera</taxon>
        <taxon>Heteroptera</taxon>
        <taxon>Panheteroptera</taxon>
        <taxon>Cimicomorpha</taxon>
        <taxon>Miridae</taxon>
        <taxon>Dicyphina</taxon>
        <taxon>Nesidiocoris</taxon>
    </lineage>
</organism>
<gene>
    <name evidence="1" type="ORF">NTJ_16277</name>
</gene>
<proteinExistence type="predicted"/>
<accession>A0ABN7BGM0</accession>